<sequence>MSDLPAALATPFDAAPLIERLIAWSAINSGSDHIAGLTRMADALETALRELTPLVERIPLDAAGRVALRATCRPDAPRRVLCSGHYDTVFTADSPFQSAQLSADGKRLHGPGVADMKGGIVALLATLAAFEQTPAAAQLGWTILLTPDEETGSNASRATIEAQAADHLLALVFEPARESGAMVRARAATAIYELTVHGRAAHAGRDPKAGRNAITALASLCLELDRLPTVIPDLLVNIGRISGGGTVNIVPDFAEAHINARAATTAAMATFDTAIRRLTDELSQRDGYRLELTGGFNRGPLQATAETENYFAQLQTCARDLGQGKLEWMSVQGGSDGNLLHAKGLTVLDGLGPIGGGLHSENEYIEVASLTARARLAALFLHRLATTAA</sequence>
<keyword evidence="2 4" id="KW-0378">Hydrolase</keyword>
<dbReference type="InterPro" id="IPR036264">
    <property type="entry name" value="Bact_exopeptidase_dim_dom"/>
</dbReference>
<evidence type="ECO:0000256" key="1">
    <source>
        <dbReference type="ARBA" id="ARBA00022723"/>
    </source>
</evidence>
<proteinExistence type="predicted"/>
<dbReference type="InterPro" id="IPR017150">
    <property type="entry name" value="Pept_M20_glutamate_carboxypep"/>
</dbReference>
<dbReference type="PIRSF" id="PIRSF037238">
    <property type="entry name" value="Carboxypeptidase_G2"/>
    <property type="match status" value="1"/>
</dbReference>
<dbReference type="PANTHER" id="PTHR43808:SF9">
    <property type="entry name" value="BLL0789 PROTEIN"/>
    <property type="match status" value="1"/>
</dbReference>
<dbReference type="Pfam" id="PF01546">
    <property type="entry name" value="Peptidase_M20"/>
    <property type="match status" value="1"/>
</dbReference>
<dbReference type="SUPFAM" id="SSF53187">
    <property type="entry name" value="Zn-dependent exopeptidases"/>
    <property type="match status" value="1"/>
</dbReference>
<reference evidence="4 5" key="1">
    <citation type="submission" date="2021-08" db="EMBL/GenBank/DDBJ databases">
        <authorList>
            <person name="Zhang D."/>
            <person name="Zhang A."/>
            <person name="Wang L."/>
        </authorList>
    </citation>
    <scope>NUCLEOTIDE SEQUENCE [LARGE SCALE GENOMIC DNA]</scope>
    <source>
        <strain evidence="4 5">WL0086</strain>
    </source>
</reference>
<keyword evidence="5" id="KW-1185">Reference proteome</keyword>
<evidence type="ECO:0000256" key="2">
    <source>
        <dbReference type="ARBA" id="ARBA00022801"/>
    </source>
</evidence>
<gene>
    <name evidence="4" type="ORF">K1X11_017895</name>
</gene>
<accession>A0ABZ1C514</accession>
<dbReference type="RefSeq" id="WP_221030526.1">
    <property type="nucleotide sequence ID" value="NZ_CP139781.1"/>
</dbReference>
<dbReference type="Pfam" id="PF07687">
    <property type="entry name" value="M20_dimer"/>
    <property type="match status" value="1"/>
</dbReference>
<dbReference type="EMBL" id="CP139781">
    <property type="protein sequence ID" value="WRQ86689.1"/>
    <property type="molecule type" value="Genomic_DNA"/>
</dbReference>
<dbReference type="GO" id="GO:0016787">
    <property type="term" value="F:hydrolase activity"/>
    <property type="evidence" value="ECO:0007669"/>
    <property type="project" value="UniProtKB-KW"/>
</dbReference>
<name>A0ABZ1C514_9BACT</name>
<reference evidence="4 5" key="2">
    <citation type="submission" date="2023-12" db="EMBL/GenBank/DDBJ databases">
        <title>Description of an unclassified Opitutus bacterium of Verrucomicrobiota.</title>
        <authorList>
            <person name="Zhang D.-F."/>
        </authorList>
    </citation>
    <scope>NUCLEOTIDE SEQUENCE [LARGE SCALE GENOMIC DNA]</scope>
    <source>
        <strain evidence="4 5">WL0086</strain>
    </source>
</reference>
<dbReference type="PANTHER" id="PTHR43808">
    <property type="entry name" value="ACETYLORNITHINE DEACETYLASE"/>
    <property type="match status" value="1"/>
</dbReference>
<evidence type="ECO:0000313" key="4">
    <source>
        <dbReference type="EMBL" id="WRQ86689.1"/>
    </source>
</evidence>
<organism evidence="4 5">
    <name type="scientific">Actomonas aquatica</name>
    <dbReference type="NCBI Taxonomy" id="2866162"/>
    <lineage>
        <taxon>Bacteria</taxon>
        <taxon>Pseudomonadati</taxon>
        <taxon>Verrucomicrobiota</taxon>
        <taxon>Opitutia</taxon>
        <taxon>Opitutales</taxon>
        <taxon>Opitutaceae</taxon>
        <taxon>Actomonas</taxon>
    </lineage>
</organism>
<dbReference type="InterPro" id="IPR050072">
    <property type="entry name" value="Peptidase_M20A"/>
</dbReference>
<feature type="domain" description="Peptidase M20 dimerisation" evidence="3">
    <location>
        <begin position="192"/>
        <end position="281"/>
    </location>
</feature>
<dbReference type="Proteomes" id="UP000738431">
    <property type="component" value="Chromosome"/>
</dbReference>
<dbReference type="Gene3D" id="3.40.630.10">
    <property type="entry name" value="Zn peptidases"/>
    <property type="match status" value="1"/>
</dbReference>
<keyword evidence="1" id="KW-0479">Metal-binding</keyword>
<dbReference type="InterPro" id="IPR002933">
    <property type="entry name" value="Peptidase_M20"/>
</dbReference>
<dbReference type="SUPFAM" id="SSF55031">
    <property type="entry name" value="Bacterial exopeptidase dimerisation domain"/>
    <property type="match status" value="1"/>
</dbReference>
<dbReference type="InterPro" id="IPR011650">
    <property type="entry name" value="Peptidase_M20_dimer"/>
</dbReference>
<dbReference type="Gene3D" id="3.30.70.360">
    <property type="match status" value="1"/>
</dbReference>
<evidence type="ECO:0000259" key="3">
    <source>
        <dbReference type="Pfam" id="PF07687"/>
    </source>
</evidence>
<protein>
    <submittedName>
        <fullName evidence="4">Hydrolase</fullName>
    </submittedName>
</protein>
<dbReference type="NCBIfam" id="NF005602">
    <property type="entry name" value="PRK07338.1"/>
    <property type="match status" value="1"/>
</dbReference>
<evidence type="ECO:0000313" key="5">
    <source>
        <dbReference type="Proteomes" id="UP000738431"/>
    </source>
</evidence>